<sequence>MSKRSRDEDGDDEYISISNNDDDTTDGPEMKHKAKRRLPERLTRRNKTTRRSRPQEHSDNTVRAGEKRHDEIQPTTDRDSLELSAVLSDYAAGELRGLEKVINKVKCTKTLPKPALKELVERLATTPLPQSTNKEKMSEPEMKPLPKISAEGKPDEPKTNTLLSILSWPVKDDRKFEPIFEEAVSHYSTPREMRNWVFGVQDGATYRRLTSRVLVSSCNRATAETIAANAARIVNRWPGSLDTISTIGRGARESESPQAHLVVTALLREYGGTQIYAEPRLLHTRCALVARFALIDPSSGLSSEMAYEVSSKSVGDINVPWIADHVQFSKRPAGKSTIDPELVSTDNGDGTFTHQSVLPDYLGAREHDRPQLVQAERLARTLTVTMQGMVIDNASAQAMCSSLVELWCDKTNCISSDQNNSRPTTQSVPPGRSGRDIFGGGPLFDVIRKLDSRQTCMRLSPKAAGYFQPRLPGFWVNSIDLARTLPAMEACTNTWLQSGDLKAAWLAAARAIASARLDIAAKIPSTSTCFCTSVGLDQVKVHHCSKCGTERLCADLVNSVYGLRMCRACDKKEKLNVGFAEQFTKALLRVSHATECRRGKEAGVDSKANNYIRAQLFEEHTKRFSNSSAAWNDGYRQKQQNLAVESEGGLIRNPNQPSPDAVFPYAPAATSLTHKIPRRHCAGNVELTSLALNLAKNVQLPAMLHILKWYTNEYELWQRGVKTDLEMRNTRTKMVQHSTTLRKIRVKANFQHAIRKKQPFNQQRFDRDKDEWLTGRLRQEPGPWDEENYLSTYRSNPWPADVMSRVRTLIDELEKEFGIQLPRGKEDDCPWFFDDETVPTGWCWRLCMIIISDRWRRVYAGCNGLDDTVDEPADILIEIIFISCVNICTPADGFWSKGEKEHFKVKYAEFLGLPMNAAVMDPLCFSVSHRLHGQQMRTGWENGATTLSGRSDARNNILVETRTSNYLKHNFAGDTYETLKQMIREIKLPVSWYDPDPALVDKYAGVAKAEGWDLEDSISNPLTTGPVEAEDGVVGDEEVEGHVVEDEEVEDHVEDDDDEDGTDYDDTEMDAALRAAYHEEAV</sequence>
<feature type="region of interest" description="Disordered" evidence="1">
    <location>
        <begin position="1017"/>
        <end position="1068"/>
    </location>
</feature>
<protein>
    <submittedName>
        <fullName evidence="2">Uncharacterized protein</fullName>
    </submittedName>
</protein>
<feature type="region of interest" description="Disordered" evidence="1">
    <location>
        <begin position="1"/>
        <end position="80"/>
    </location>
</feature>
<dbReference type="Proteomes" id="UP001175353">
    <property type="component" value="Unassembled WGS sequence"/>
</dbReference>
<accession>A0AAN6H1E2</accession>
<comment type="caution">
    <text evidence="2">The sequence shown here is derived from an EMBL/GenBank/DDBJ whole genome shotgun (WGS) entry which is preliminary data.</text>
</comment>
<feature type="compositionally biased region" description="Basic and acidic residues" evidence="1">
    <location>
        <begin position="53"/>
        <end position="80"/>
    </location>
</feature>
<feature type="compositionally biased region" description="Basic and acidic residues" evidence="1">
    <location>
        <begin position="133"/>
        <end position="157"/>
    </location>
</feature>
<keyword evidence="3" id="KW-1185">Reference proteome</keyword>
<dbReference type="AlphaFoldDB" id="A0AAN6H1E2"/>
<feature type="compositionally biased region" description="Acidic residues" evidence="1">
    <location>
        <begin position="8"/>
        <end position="26"/>
    </location>
</feature>
<proteinExistence type="predicted"/>
<evidence type="ECO:0000313" key="3">
    <source>
        <dbReference type="Proteomes" id="UP001175353"/>
    </source>
</evidence>
<feature type="region of interest" description="Disordered" evidence="1">
    <location>
        <begin position="130"/>
        <end position="157"/>
    </location>
</feature>
<name>A0AAN6H1E2_9PEZI</name>
<gene>
    <name evidence="2" type="ORF">LTR91_023936</name>
</gene>
<evidence type="ECO:0000256" key="1">
    <source>
        <dbReference type="SAM" id="MobiDB-lite"/>
    </source>
</evidence>
<reference evidence="2" key="1">
    <citation type="submission" date="2023-06" db="EMBL/GenBank/DDBJ databases">
        <title>Black Yeasts Isolated from many extreme environments.</title>
        <authorList>
            <person name="Coleine C."/>
            <person name="Stajich J.E."/>
            <person name="Selbmann L."/>
        </authorList>
    </citation>
    <scope>NUCLEOTIDE SEQUENCE</scope>
    <source>
        <strain evidence="2">CCFEE 5200</strain>
    </source>
</reference>
<evidence type="ECO:0000313" key="2">
    <source>
        <dbReference type="EMBL" id="KAK0953280.1"/>
    </source>
</evidence>
<feature type="compositionally biased region" description="Acidic residues" evidence="1">
    <location>
        <begin position="1028"/>
        <end position="1068"/>
    </location>
</feature>
<organism evidence="2 3">
    <name type="scientific">Friedmanniomyces endolithicus</name>
    <dbReference type="NCBI Taxonomy" id="329885"/>
    <lineage>
        <taxon>Eukaryota</taxon>
        <taxon>Fungi</taxon>
        <taxon>Dikarya</taxon>
        <taxon>Ascomycota</taxon>
        <taxon>Pezizomycotina</taxon>
        <taxon>Dothideomycetes</taxon>
        <taxon>Dothideomycetidae</taxon>
        <taxon>Mycosphaerellales</taxon>
        <taxon>Teratosphaeriaceae</taxon>
        <taxon>Friedmanniomyces</taxon>
    </lineage>
</organism>
<dbReference type="EMBL" id="JAUJLE010000561">
    <property type="protein sequence ID" value="KAK0953280.1"/>
    <property type="molecule type" value="Genomic_DNA"/>
</dbReference>